<keyword evidence="2" id="KW-0378">Hydrolase</keyword>
<dbReference type="Gene3D" id="3.20.20.190">
    <property type="entry name" value="Phosphatidylinositol (PI) phosphodiesterase"/>
    <property type="match status" value="1"/>
</dbReference>
<dbReference type="CDD" id="cd08566">
    <property type="entry name" value="GDPD_AtGDE_like"/>
    <property type="match status" value="1"/>
</dbReference>
<keyword evidence="3" id="KW-1185">Reference proteome</keyword>
<evidence type="ECO:0000313" key="3">
    <source>
        <dbReference type="Proteomes" id="UP001342418"/>
    </source>
</evidence>
<reference evidence="2 3" key="1">
    <citation type="submission" date="2018-07" db="EMBL/GenBank/DDBJ databases">
        <title>Genome sequence of Nitratireductor thuwali#1536.</title>
        <authorList>
            <person name="Michoud G."/>
            <person name="Merlino G."/>
            <person name="Sefrji F.O."/>
            <person name="Daffonchio D."/>
        </authorList>
    </citation>
    <scope>NUCLEOTIDE SEQUENCE [LARGE SCALE GENOMIC DNA]</scope>
    <source>
        <strain evidence="3">Nit1536</strain>
    </source>
</reference>
<dbReference type="InterPro" id="IPR030395">
    <property type="entry name" value="GP_PDE_dom"/>
</dbReference>
<dbReference type="GO" id="GO:0008889">
    <property type="term" value="F:glycerophosphodiester phosphodiesterase activity"/>
    <property type="evidence" value="ECO:0007669"/>
    <property type="project" value="UniProtKB-EC"/>
</dbReference>
<gene>
    <name evidence="2" type="primary">ugpQ</name>
    <name evidence="2" type="ORF">NTH_00089</name>
</gene>
<evidence type="ECO:0000259" key="1">
    <source>
        <dbReference type="PROSITE" id="PS51704"/>
    </source>
</evidence>
<protein>
    <submittedName>
        <fullName evidence="2">Glycerophosphoryl diester phosphodiesterase</fullName>
        <ecNumber evidence="2">3.1.4.46</ecNumber>
    </submittedName>
</protein>
<dbReference type="RefSeq" id="WP_338528145.1">
    <property type="nucleotide sequence ID" value="NZ_CP030941.1"/>
</dbReference>
<dbReference type="PROSITE" id="PS51704">
    <property type="entry name" value="GP_PDE"/>
    <property type="match status" value="1"/>
</dbReference>
<dbReference type="PANTHER" id="PTHR46211">
    <property type="entry name" value="GLYCEROPHOSPHORYL DIESTER PHOSPHODIESTERASE"/>
    <property type="match status" value="1"/>
</dbReference>
<organism evidence="2 3">
    <name type="scientific">Nitratireductor thuwali</name>
    <dbReference type="NCBI Taxonomy" id="2267699"/>
    <lineage>
        <taxon>Bacteria</taxon>
        <taxon>Pseudomonadati</taxon>
        <taxon>Pseudomonadota</taxon>
        <taxon>Alphaproteobacteria</taxon>
        <taxon>Hyphomicrobiales</taxon>
        <taxon>Phyllobacteriaceae</taxon>
        <taxon>Nitratireductor</taxon>
    </lineage>
</organism>
<dbReference type="SUPFAM" id="SSF51695">
    <property type="entry name" value="PLC-like phosphodiesterases"/>
    <property type="match status" value="1"/>
</dbReference>
<name>A0ABY5MES5_9HYPH</name>
<dbReference type="Proteomes" id="UP001342418">
    <property type="component" value="Chromosome"/>
</dbReference>
<evidence type="ECO:0000313" key="2">
    <source>
        <dbReference type="EMBL" id="UUP15651.1"/>
    </source>
</evidence>
<dbReference type="InterPro" id="IPR017946">
    <property type="entry name" value="PLC-like_Pdiesterase_TIM-brl"/>
</dbReference>
<accession>A0ABY5MES5</accession>
<dbReference type="EMBL" id="CP030941">
    <property type="protein sequence ID" value="UUP15651.1"/>
    <property type="molecule type" value="Genomic_DNA"/>
</dbReference>
<proteinExistence type="predicted"/>
<sequence length="238" mass="25995">MKKPLVVCHRGASHHAPENTFAAADKAIELGADYVELDVRESADGVLYVMHDRTVDRTTNGSGQIAAMSSAEIDRLDAGSWFGSDFAGEKVPRLSDYLVNLKGRAGAYIEIKWCDPEKVVKTVRDLGMVDDIFWYSHKQCMRQAMLACASGFAHMVTLSTARSPSVAQAVFGATMVEMNVEELRPAVLAACRELKLQTMAYYIGDEDEVFRTMAAASVDLVNVDHADRFVAATSALPP</sequence>
<dbReference type="EC" id="3.1.4.46" evidence="2"/>
<feature type="domain" description="GP-PDE" evidence="1">
    <location>
        <begin position="4"/>
        <end position="233"/>
    </location>
</feature>
<dbReference type="Pfam" id="PF03009">
    <property type="entry name" value="GDPD"/>
    <property type="match status" value="1"/>
</dbReference>
<dbReference type="PANTHER" id="PTHR46211:SF14">
    <property type="entry name" value="GLYCEROPHOSPHODIESTER PHOSPHODIESTERASE"/>
    <property type="match status" value="1"/>
</dbReference>